<proteinExistence type="predicted"/>
<evidence type="ECO:0000313" key="3">
    <source>
        <dbReference type="Proteomes" id="UP000202440"/>
    </source>
</evidence>
<keyword evidence="1" id="KW-0812">Transmembrane</keyword>
<dbReference type="OrthoDB" id="6120615at2"/>
<keyword evidence="3" id="KW-1185">Reference proteome</keyword>
<accession>A0A222FPT2</accession>
<keyword evidence="1" id="KW-1133">Transmembrane helix</keyword>
<protein>
    <submittedName>
        <fullName evidence="2">Uncharacterized protein</fullName>
    </submittedName>
</protein>
<name>A0A222FPT2_9GAMM</name>
<organism evidence="2 3">
    <name type="scientific">Bacterioplanes sanyensis</name>
    <dbReference type="NCBI Taxonomy" id="1249553"/>
    <lineage>
        <taxon>Bacteria</taxon>
        <taxon>Pseudomonadati</taxon>
        <taxon>Pseudomonadota</taxon>
        <taxon>Gammaproteobacteria</taxon>
        <taxon>Oceanospirillales</taxon>
        <taxon>Oceanospirillaceae</taxon>
        <taxon>Bacterioplanes</taxon>
    </lineage>
</organism>
<gene>
    <name evidence="2" type="ORF">CHH28_19510</name>
</gene>
<dbReference type="KEGG" id="bsan:CHH28_19510"/>
<dbReference type="Proteomes" id="UP000202440">
    <property type="component" value="Chromosome"/>
</dbReference>
<keyword evidence="1" id="KW-0472">Membrane</keyword>
<feature type="transmembrane region" description="Helical" evidence="1">
    <location>
        <begin position="61"/>
        <end position="82"/>
    </location>
</feature>
<dbReference type="EMBL" id="CP022530">
    <property type="protein sequence ID" value="ASP40722.1"/>
    <property type="molecule type" value="Genomic_DNA"/>
</dbReference>
<reference evidence="2 3" key="1">
    <citation type="submission" date="2017-07" db="EMBL/GenBank/DDBJ databases">
        <title>Annotated genome sequence of Bacterioplanes sanyensis isolated from Red Sea.</title>
        <authorList>
            <person name="Rehman Z.U."/>
        </authorList>
    </citation>
    <scope>NUCLEOTIDE SEQUENCE [LARGE SCALE GENOMIC DNA]</scope>
    <source>
        <strain evidence="2 3">NV9</strain>
    </source>
</reference>
<evidence type="ECO:0000256" key="1">
    <source>
        <dbReference type="SAM" id="Phobius"/>
    </source>
</evidence>
<dbReference type="RefSeq" id="WP_094061882.1">
    <property type="nucleotide sequence ID" value="NZ_CP022530.1"/>
</dbReference>
<sequence length="89" mass="9930">MLRYGALLFALPGILLLSLYGLEMSAINDCKELGLQLDLASGQCSEQVQQHSSYYQRHATFVNLMMLVSIVGALMMTWGMMVRGMTRPN</sequence>
<evidence type="ECO:0000313" key="2">
    <source>
        <dbReference type="EMBL" id="ASP40722.1"/>
    </source>
</evidence>
<dbReference type="AlphaFoldDB" id="A0A222FPT2"/>